<gene>
    <name evidence="1" type="ORF">VAT7223_03909</name>
</gene>
<dbReference type="Pfam" id="PF13289">
    <property type="entry name" value="SIR2_2"/>
    <property type="match status" value="1"/>
</dbReference>
<evidence type="ECO:0000313" key="2">
    <source>
        <dbReference type="Proteomes" id="UP000092876"/>
    </source>
</evidence>
<dbReference type="EMBL" id="FLQP01000071">
    <property type="protein sequence ID" value="SBS67821.1"/>
    <property type="molecule type" value="Genomic_DNA"/>
</dbReference>
<accession>A0A1C3J2I0</accession>
<evidence type="ECO:0000313" key="1">
    <source>
        <dbReference type="EMBL" id="SBS67821.1"/>
    </source>
</evidence>
<name>A0A1C3J2I0_9VIBR</name>
<organism evidence="1 2">
    <name type="scientific">Vibrio atlanticus</name>
    <dbReference type="NCBI Taxonomy" id="693153"/>
    <lineage>
        <taxon>Bacteria</taxon>
        <taxon>Pseudomonadati</taxon>
        <taxon>Pseudomonadota</taxon>
        <taxon>Gammaproteobacteria</taxon>
        <taxon>Vibrionales</taxon>
        <taxon>Vibrionaceae</taxon>
        <taxon>Vibrio</taxon>
    </lineage>
</organism>
<dbReference type="RefSeq" id="WP_065680174.1">
    <property type="nucleotide sequence ID" value="NZ_AP025460.1"/>
</dbReference>
<dbReference type="AlphaFoldDB" id="A0A1C3J2I0"/>
<dbReference type="Proteomes" id="UP000092876">
    <property type="component" value="Unassembled WGS sequence"/>
</dbReference>
<protein>
    <submittedName>
        <fullName evidence="1">Uncharacterized protein</fullName>
    </submittedName>
</protein>
<dbReference type="GeneID" id="94231858"/>
<sequence>MITWPDDIIGELARRKCVIYIGSGVSRNSVNDAGQRPKTWFTLLTEMLEKVDSPKAHIKKLLKENDYLTACEIIKNKLGREKFIKLLREEYLKPSYNPAPMHSNIFKLDSRLVISPNFDKIYDSYATAQTNGSVIIKNHYDNDIQSAIREDGRVIIKAHGTIDTPEKLIFTRKEYAEARSKYESFYDILQALSLTHTFIFIGCGVNDPDIRLLLEDTFFKHGSYKPHYMLTPRGDLHKDQIGVIEATMNLKMLSYSKANNHEDLGKSIEDLRVKVDTQRDELRKTGNW</sequence>
<reference evidence="2" key="1">
    <citation type="submission" date="2016-06" db="EMBL/GenBank/DDBJ databases">
        <authorList>
            <person name="Rodrigo-Torres Lidia"/>
            <person name="Arahal R.David."/>
        </authorList>
    </citation>
    <scope>NUCLEOTIDE SEQUENCE [LARGE SCALE GENOMIC DNA]</scope>
    <source>
        <strain evidence="2">CECT 7223</strain>
    </source>
</reference>
<proteinExistence type="predicted"/>